<dbReference type="GO" id="GO:1902387">
    <property type="term" value="F:ceramide 1-phosphate binding"/>
    <property type="evidence" value="ECO:0007669"/>
    <property type="project" value="TreeGrafter"/>
</dbReference>
<dbReference type="SUPFAM" id="SSF110004">
    <property type="entry name" value="Glycolipid transfer protein, GLTP"/>
    <property type="match status" value="1"/>
</dbReference>
<dbReference type="PANTHER" id="PTHR10219">
    <property type="entry name" value="GLYCOLIPID TRANSFER PROTEIN-RELATED"/>
    <property type="match status" value="1"/>
</dbReference>
<keyword evidence="3" id="KW-1185">Reference proteome</keyword>
<accession>A0A9R0WUJ1</accession>
<gene>
    <name evidence="2" type="ORF">TRITD_5Av1G236540</name>
</gene>
<organism evidence="2 3">
    <name type="scientific">Triticum turgidum subsp. durum</name>
    <name type="common">Durum wheat</name>
    <name type="synonym">Triticum durum</name>
    <dbReference type="NCBI Taxonomy" id="4567"/>
    <lineage>
        <taxon>Eukaryota</taxon>
        <taxon>Viridiplantae</taxon>
        <taxon>Streptophyta</taxon>
        <taxon>Embryophyta</taxon>
        <taxon>Tracheophyta</taxon>
        <taxon>Spermatophyta</taxon>
        <taxon>Magnoliopsida</taxon>
        <taxon>Liliopsida</taxon>
        <taxon>Poales</taxon>
        <taxon>Poaceae</taxon>
        <taxon>BOP clade</taxon>
        <taxon>Pooideae</taxon>
        <taxon>Triticodae</taxon>
        <taxon>Triticeae</taxon>
        <taxon>Triticinae</taxon>
        <taxon>Triticum</taxon>
    </lineage>
</organism>
<dbReference type="Pfam" id="PF08718">
    <property type="entry name" value="GLTP"/>
    <property type="match status" value="1"/>
</dbReference>
<evidence type="ECO:0000313" key="2">
    <source>
        <dbReference type="EMBL" id="VAI24430.1"/>
    </source>
</evidence>
<sequence length="188" mass="21240">MEREKMERGKSELRMAIDDLCLPSSGDGEYQEQQGKVRRSSTMDLLCVSNQLLRVLDAIGPTLLVLRQDIQQNDQRLQDLHARDTSKYAGLMEIVMEEMEEGTSKKTNSCTRAIIWLARPVPYLNCLPFPNRNSDSDVIGPMLLVLSQDIEQNVQRLQVSPCNRLFGIRELDGDGDEGSGGRDLKEDQ</sequence>
<dbReference type="Gene3D" id="1.10.3520.10">
    <property type="entry name" value="Glycolipid transfer protein"/>
    <property type="match status" value="1"/>
</dbReference>
<dbReference type="AlphaFoldDB" id="A0A9R0WUJ1"/>
<dbReference type="InterPro" id="IPR036497">
    <property type="entry name" value="GLTP_sf"/>
</dbReference>
<feature type="domain" description="Glycolipid transfer protein" evidence="1">
    <location>
        <begin position="42"/>
        <end position="121"/>
    </location>
</feature>
<proteinExistence type="predicted"/>
<reference evidence="2 3" key="1">
    <citation type="submission" date="2017-09" db="EMBL/GenBank/DDBJ databases">
        <authorList>
            <consortium name="International Durum Wheat Genome Sequencing Consortium (IDWGSC)"/>
            <person name="Milanesi L."/>
        </authorList>
    </citation>
    <scope>NUCLEOTIDE SEQUENCE [LARGE SCALE GENOMIC DNA]</scope>
    <source>
        <strain evidence="3">cv. Svevo</strain>
    </source>
</reference>
<dbReference type="InterPro" id="IPR014830">
    <property type="entry name" value="Glycolipid_transfer_prot_dom"/>
</dbReference>
<dbReference type="GO" id="GO:1902388">
    <property type="term" value="F:ceramide 1-phosphate transfer activity"/>
    <property type="evidence" value="ECO:0007669"/>
    <property type="project" value="TreeGrafter"/>
</dbReference>
<dbReference type="GO" id="GO:0016020">
    <property type="term" value="C:membrane"/>
    <property type="evidence" value="ECO:0007669"/>
    <property type="project" value="TreeGrafter"/>
</dbReference>
<name>A0A9R0WUJ1_TRITD</name>
<dbReference type="Proteomes" id="UP000324705">
    <property type="component" value="Chromosome 5A"/>
</dbReference>
<evidence type="ECO:0000259" key="1">
    <source>
        <dbReference type="Pfam" id="PF08718"/>
    </source>
</evidence>
<dbReference type="GO" id="GO:0005829">
    <property type="term" value="C:cytosol"/>
    <property type="evidence" value="ECO:0007669"/>
    <property type="project" value="TreeGrafter"/>
</dbReference>
<dbReference type="PANTHER" id="PTHR10219:SF100">
    <property type="entry name" value="OS08G0108700 PROTEIN"/>
    <property type="match status" value="1"/>
</dbReference>
<protein>
    <recommendedName>
        <fullName evidence="1">Glycolipid transfer protein domain-containing protein</fullName>
    </recommendedName>
</protein>
<dbReference type="Gramene" id="TRITD5Av1G236540.1">
    <property type="protein sequence ID" value="TRITD5Av1G236540.1"/>
    <property type="gene ID" value="TRITD5Av1G236540"/>
</dbReference>
<evidence type="ECO:0000313" key="3">
    <source>
        <dbReference type="Proteomes" id="UP000324705"/>
    </source>
</evidence>
<dbReference type="OMA" id="IWLARPV"/>
<dbReference type="EMBL" id="LT934119">
    <property type="protein sequence ID" value="VAI24430.1"/>
    <property type="molecule type" value="Genomic_DNA"/>
</dbReference>